<comment type="subcellular location">
    <subcellularLocation>
        <location evidence="1">Cell membrane</location>
        <topology evidence="1">Multi-pass membrane protein</topology>
    </subcellularLocation>
</comment>
<feature type="transmembrane region" description="Helical" evidence="7">
    <location>
        <begin position="167"/>
        <end position="187"/>
    </location>
</feature>
<feature type="transmembrane region" description="Helical" evidence="7">
    <location>
        <begin position="79"/>
        <end position="100"/>
    </location>
</feature>
<evidence type="ECO:0000256" key="2">
    <source>
        <dbReference type="ARBA" id="ARBA00022448"/>
    </source>
</evidence>
<dbReference type="InterPro" id="IPR011701">
    <property type="entry name" value="MFS"/>
</dbReference>
<feature type="transmembrane region" description="Helical" evidence="7">
    <location>
        <begin position="268"/>
        <end position="286"/>
    </location>
</feature>
<feature type="transmembrane region" description="Helical" evidence="7">
    <location>
        <begin position="106"/>
        <end position="130"/>
    </location>
</feature>
<feature type="transmembrane region" description="Helical" evidence="7">
    <location>
        <begin position="363"/>
        <end position="385"/>
    </location>
</feature>
<dbReference type="AlphaFoldDB" id="A0A0C2RR17"/>
<feature type="transmembrane region" description="Helical" evidence="7">
    <location>
        <begin position="230"/>
        <end position="256"/>
    </location>
</feature>
<keyword evidence="2" id="KW-0813">Transport</keyword>
<dbReference type="PROSITE" id="PS50850">
    <property type="entry name" value="MFS"/>
    <property type="match status" value="1"/>
</dbReference>
<keyword evidence="6 7" id="KW-0472">Membrane</keyword>
<evidence type="ECO:0000256" key="5">
    <source>
        <dbReference type="ARBA" id="ARBA00022989"/>
    </source>
</evidence>
<comment type="caution">
    <text evidence="9">The sequence shown here is derived from an EMBL/GenBank/DDBJ whole genome shotgun (WGS) entry which is preliminary data.</text>
</comment>
<feature type="transmembrane region" description="Helical" evidence="7">
    <location>
        <begin position="12"/>
        <end position="31"/>
    </location>
</feature>
<dbReference type="Pfam" id="PF07690">
    <property type="entry name" value="MFS_1"/>
    <property type="match status" value="1"/>
</dbReference>
<feature type="transmembrane region" description="Helical" evidence="7">
    <location>
        <begin position="391"/>
        <end position="410"/>
    </location>
</feature>
<evidence type="ECO:0000313" key="9">
    <source>
        <dbReference type="EMBL" id="KIL52710.1"/>
    </source>
</evidence>
<accession>A0A0C2RR17</accession>
<dbReference type="InterPro" id="IPR036259">
    <property type="entry name" value="MFS_trans_sf"/>
</dbReference>
<feature type="transmembrane region" description="Helical" evidence="7">
    <location>
        <begin position="324"/>
        <end position="351"/>
    </location>
</feature>
<keyword evidence="5 7" id="KW-1133">Transmembrane helix</keyword>
<dbReference type="InterPro" id="IPR020846">
    <property type="entry name" value="MFS_dom"/>
</dbReference>
<dbReference type="SUPFAM" id="SSF103473">
    <property type="entry name" value="MFS general substrate transporter"/>
    <property type="match status" value="1"/>
</dbReference>
<dbReference type="GO" id="GO:0005886">
    <property type="term" value="C:plasma membrane"/>
    <property type="evidence" value="ECO:0007669"/>
    <property type="project" value="UniProtKB-SubCell"/>
</dbReference>
<reference evidence="9 10" key="1">
    <citation type="submission" date="2015-01" db="EMBL/GenBank/DDBJ databases">
        <title>Jeotgalibacillus campisalis genome sequencing.</title>
        <authorList>
            <person name="Goh K.M."/>
            <person name="Chan K.-G."/>
            <person name="Yaakop A.S."/>
            <person name="Ee R."/>
            <person name="Gan H.M."/>
            <person name="Chan C.S."/>
        </authorList>
    </citation>
    <scope>NUCLEOTIDE SEQUENCE [LARGE SCALE GENOMIC DNA]</scope>
    <source>
        <strain evidence="9 10">SF-57</strain>
    </source>
</reference>
<dbReference type="CDD" id="cd06173">
    <property type="entry name" value="MFS_MefA_like"/>
    <property type="match status" value="1"/>
</dbReference>
<keyword evidence="4 7" id="KW-0812">Transmembrane</keyword>
<dbReference type="PANTHER" id="PTHR23513:SF11">
    <property type="entry name" value="STAPHYLOFERRIN A TRANSPORTER"/>
    <property type="match status" value="1"/>
</dbReference>
<evidence type="ECO:0000256" key="6">
    <source>
        <dbReference type="ARBA" id="ARBA00023136"/>
    </source>
</evidence>
<evidence type="ECO:0000313" key="10">
    <source>
        <dbReference type="Proteomes" id="UP000031972"/>
    </source>
</evidence>
<feature type="domain" description="Major facilitator superfamily (MFS) profile" evidence="8">
    <location>
        <begin position="1"/>
        <end position="202"/>
    </location>
</feature>
<evidence type="ECO:0000256" key="3">
    <source>
        <dbReference type="ARBA" id="ARBA00022475"/>
    </source>
</evidence>
<sequence>MTEHQRIKRATRNLFFFTGSEFVGTIGAHIYMFGIGLFVLGLTGSATSFAITILCSMLPRILLSPIAGHFLDRLPKKPVVVISHALMTLTMVVVLLYTLTNGLSLPVIYLTSVLLAVFATFSGIGLTAAIANFVDEARIQRAVSLTQSSTSLGSILGPILGGVMYGFFSIEVFLLCHAVAYAITTILEANIHFTLFKKPATEEENATLAKTPSMFSSIKDGALYVKNHNVLFAIMTVALWVNFFFVAMAVGLPFIIIEVLQASSQQLGLIEAMLGVGTLLTSIYISTRPEFQKPIRNVRLGLLSLGIVFALMAVPLLISMPALAFIGFYMATGFMMGLIMVIINTPILVIIQKTTPESYRGRVFGLLEMLASGISPIGLVLYGFLYDIVSPQWIILITAGLLFLVTLYGLRASRVQDQPLPAEKAPALQKVPGSISS</sequence>
<dbReference type="GO" id="GO:0022857">
    <property type="term" value="F:transmembrane transporter activity"/>
    <property type="evidence" value="ECO:0007669"/>
    <property type="project" value="InterPro"/>
</dbReference>
<evidence type="ECO:0000256" key="7">
    <source>
        <dbReference type="SAM" id="Phobius"/>
    </source>
</evidence>
<evidence type="ECO:0000256" key="4">
    <source>
        <dbReference type="ARBA" id="ARBA00022692"/>
    </source>
</evidence>
<evidence type="ECO:0000259" key="8">
    <source>
        <dbReference type="PROSITE" id="PS50850"/>
    </source>
</evidence>
<feature type="transmembrane region" description="Helical" evidence="7">
    <location>
        <begin position="298"/>
        <end position="318"/>
    </location>
</feature>
<proteinExistence type="predicted"/>
<protein>
    <recommendedName>
        <fullName evidence="8">Major facilitator superfamily (MFS) profile domain-containing protein</fullName>
    </recommendedName>
</protein>
<dbReference type="Gene3D" id="1.20.1250.20">
    <property type="entry name" value="MFS general substrate transporter like domains"/>
    <property type="match status" value="1"/>
</dbReference>
<dbReference type="EMBL" id="JXRR01000001">
    <property type="protein sequence ID" value="KIL52710.1"/>
    <property type="molecule type" value="Genomic_DNA"/>
</dbReference>
<keyword evidence="3" id="KW-1003">Cell membrane</keyword>
<evidence type="ECO:0000256" key="1">
    <source>
        <dbReference type="ARBA" id="ARBA00004651"/>
    </source>
</evidence>
<dbReference type="RefSeq" id="WP_041053394.1">
    <property type="nucleotide sequence ID" value="NZ_JXRR01000001.1"/>
</dbReference>
<organism evidence="9 10">
    <name type="scientific">Jeotgalibacillus campisalis</name>
    <dbReference type="NCBI Taxonomy" id="220754"/>
    <lineage>
        <taxon>Bacteria</taxon>
        <taxon>Bacillati</taxon>
        <taxon>Bacillota</taxon>
        <taxon>Bacilli</taxon>
        <taxon>Bacillales</taxon>
        <taxon>Caryophanaceae</taxon>
        <taxon>Jeotgalibacillus</taxon>
    </lineage>
</organism>
<name>A0A0C2RR17_9BACL</name>
<feature type="transmembrane region" description="Helical" evidence="7">
    <location>
        <begin position="37"/>
        <end position="58"/>
    </location>
</feature>
<dbReference type="Proteomes" id="UP000031972">
    <property type="component" value="Unassembled WGS sequence"/>
</dbReference>
<dbReference type="PANTHER" id="PTHR23513">
    <property type="entry name" value="INTEGRAL MEMBRANE EFFLUX PROTEIN-RELATED"/>
    <property type="match status" value="1"/>
</dbReference>
<gene>
    <name evidence="9" type="ORF">KR50_00390</name>
</gene>
<keyword evidence="10" id="KW-1185">Reference proteome</keyword>
<dbReference type="PATRIC" id="fig|220754.4.peg.38"/>